<feature type="domain" description="EamA" evidence="7">
    <location>
        <begin position="48"/>
        <end position="188"/>
    </location>
</feature>
<evidence type="ECO:0000256" key="3">
    <source>
        <dbReference type="ARBA" id="ARBA00022692"/>
    </source>
</evidence>
<keyword evidence="4 6" id="KW-1133">Transmembrane helix</keyword>
<feature type="transmembrane region" description="Helical" evidence="6">
    <location>
        <begin position="171"/>
        <end position="188"/>
    </location>
</feature>
<feature type="transmembrane region" description="Helical" evidence="6">
    <location>
        <begin position="146"/>
        <end position="165"/>
    </location>
</feature>
<dbReference type="AlphaFoldDB" id="A0A4P2VLX2"/>
<dbReference type="KEGG" id="sbf:JCM31447_28370"/>
<keyword evidence="9" id="KW-1185">Reference proteome</keyword>
<dbReference type="PANTHER" id="PTHR32322">
    <property type="entry name" value="INNER MEMBRANE TRANSPORTER"/>
    <property type="match status" value="1"/>
</dbReference>
<dbReference type="Proteomes" id="UP000291236">
    <property type="component" value="Chromosome"/>
</dbReference>
<dbReference type="InterPro" id="IPR037185">
    <property type="entry name" value="EmrE-like"/>
</dbReference>
<evidence type="ECO:0000256" key="5">
    <source>
        <dbReference type="ARBA" id="ARBA00023136"/>
    </source>
</evidence>
<keyword evidence="3 6" id="KW-0812">Transmembrane</keyword>
<dbReference type="SUPFAM" id="SSF103481">
    <property type="entry name" value="Multidrug resistance efflux transporter EmrE"/>
    <property type="match status" value="1"/>
</dbReference>
<protein>
    <recommendedName>
        <fullName evidence="7">EamA domain-containing protein</fullName>
    </recommendedName>
</protein>
<evidence type="ECO:0000259" key="7">
    <source>
        <dbReference type="Pfam" id="PF00892"/>
    </source>
</evidence>
<feature type="transmembrane region" description="Helical" evidence="6">
    <location>
        <begin position="79"/>
        <end position="100"/>
    </location>
</feature>
<feature type="transmembrane region" description="Helical" evidence="6">
    <location>
        <begin position="51"/>
        <end position="67"/>
    </location>
</feature>
<feature type="transmembrane region" description="Helical" evidence="6">
    <location>
        <begin position="12"/>
        <end position="31"/>
    </location>
</feature>
<feature type="transmembrane region" description="Helical" evidence="6">
    <location>
        <begin position="112"/>
        <end position="134"/>
    </location>
</feature>
<dbReference type="PANTHER" id="PTHR32322:SF18">
    <property type="entry name" value="S-ADENOSYLMETHIONINE_S-ADENOSYLHOMOCYSTEINE TRANSPORTER"/>
    <property type="match status" value="1"/>
</dbReference>
<dbReference type="Pfam" id="PF00892">
    <property type="entry name" value="EamA"/>
    <property type="match status" value="1"/>
</dbReference>
<accession>A0A4P2VLX2</accession>
<reference evidence="8 9" key="1">
    <citation type="submission" date="2018-12" db="EMBL/GenBank/DDBJ databases">
        <title>Rubrispira sanarue gen. nov., sp., nov., a member of the order Silvanigrellales, isolated from a brackish lake in Hamamatsu Japan.</title>
        <authorList>
            <person name="Maejima Y."/>
            <person name="Iino T."/>
            <person name="Muraguchi Y."/>
            <person name="Fukuda K."/>
            <person name="Nojiri H."/>
            <person name="Ohkuma M."/>
            <person name="Moriuchi R."/>
            <person name="Dohra H."/>
            <person name="Kimbara K."/>
            <person name="Shintani M."/>
        </authorList>
    </citation>
    <scope>NUCLEOTIDE SEQUENCE [LARGE SCALE GENOMIC DNA]</scope>
    <source>
        <strain evidence="8 9">RF1110005</strain>
    </source>
</reference>
<evidence type="ECO:0000256" key="2">
    <source>
        <dbReference type="ARBA" id="ARBA00022475"/>
    </source>
</evidence>
<evidence type="ECO:0000256" key="6">
    <source>
        <dbReference type="SAM" id="Phobius"/>
    </source>
</evidence>
<name>A0A4P2VLX2_FLUSA</name>
<keyword evidence="5 6" id="KW-0472">Membrane</keyword>
<gene>
    <name evidence="8" type="ORF">JCM31447_28370</name>
</gene>
<dbReference type="InterPro" id="IPR000620">
    <property type="entry name" value="EamA_dom"/>
</dbReference>
<dbReference type="EMBL" id="AP019368">
    <property type="protein sequence ID" value="BBH54373.1"/>
    <property type="molecule type" value="Genomic_DNA"/>
</dbReference>
<evidence type="ECO:0000256" key="4">
    <source>
        <dbReference type="ARBA" id="ARBA00022989"/>
    </source>
</evidence>
<keyword evidence="2" id="KW-1003">Cell membrane</keyword>
<evidence type="ECO:0000256" key="1">
    <source>
        <dbReference type="ARBA" id="ARBA00004651"/>
    </source>
</evidence>
<dbReference type="GO" id="GO:0005886">
    <property type="term" value="C:plasma membrane"/>
    <property type="evidence" value="ECO:0007669"/>
    <property type="project" value="UniProtKB-SubCell"/>
</dbReference>
<evidence type="ECO:0000313" key="9">
    <source>
        <dbReference type="Proteomes" id="UP000291236"/>
    </source>
</evidence>
<comment type="subcellular location">
    <subcellularLocation>
        <location evidence="1">Cell membrane</location>
        <topology evidence="1">Multi-pass membrane protein</topology>
    </subcellularLocation>
</comment>
<dbReference type="InterPro" id="IPR050638">
    <property type="entry name" value="AA-Vitamin_Transporters"/>
</dbReference>
<sequence length="191" mass="21173">MLFLNRFVFKDFISRLNIVGVILSSFGVLYLVLNGKITELSQLSKINTGDIWAMASAISWAFYCSFLRIKNKLISGNSFVMISAVIAAIILVPIAGYEVISKSSTVLTFLPTLGNIMGILFLVIFSSWLSYLFWSKGIAAIGATRGEIFTHLVPLSAAIFSILFLNQQMHSYHYISAIFIVLGIILCSRKN</sequence>
<proteinExistence type="predicted"/>
<organism evidence="8 9">
    <name type="scientific">Fluviispira sanaruensis</name>
    <dbReference type="NCBI Taxonomy" id="2493639"/>
    <lineage>
        <taxon>Bacteria</taxon>
        <taxon>Pseudomonadati</taxon>
        <taxon>Bdellovibrionota</taxon>
        <taxon>Oligoflexia</taxon>
        <taxon>Silvanigrellales</taxon>
        <taxon>Silvanigrellaceae</taxon>
        <taxon>Fluviispira</taxon>
    </lineage>
</organism>
<evidence type="ECO:0000313" key="8">
    <source>
        <dbReference type="EMBL" id="BBH54373.1"/>
    </source>
</evidence>